<evidence type="ECO:0000313" key="3">
    <source>
        <dbReference type="EMBL" id="KAJ4814422.1"/>
    </source>
</evidence>
<feature type="region of interest" description="Disordered" evidence="1">
    <location>
        <begin position="1"/>
        <end position="69"/>
    </location>
</feature>
<reference evidence="3" key="1">
    <citation type="submission" date="2022-08" db="EMBL/GenBank/DDBJ databases">
        <authorList>
            <person name="Marques A."/>
        </authorList>
    </citation>
    <scope>NUCLEOTIDE SEQUENCE</scope>
    <source>
        <strain evidence="3">RhyPub2mFocal</strain>
        <tissue evidence="3">Leaves</tissue>
    </source>
</reference>
<dbReference type="AlphaFoldDB" id="A0AAV8HEY0"/>
<gene>
    <name evidence="3" type="ORF">LUZ62_026988</name>
</gene>
<evidence type="ECO:0000259" key="2">
    <source>
        <dbReference type="SMART" id="SM00597"/>
    </source>
</evidence>
<keyword evidence="4" id="KW-1185">Reference proteome</keyword>
<accession>A0AAV8HEY0</accession>
<name>A0AAV8HEY0_9POAL</name>
<dbReference type="Proteomes" id="UP001140206">
    <property type="component" value="Chromosome 1"/>
</dbReference>
<sequence length="467" mass="54497">MKRKTIESFFNKADQHPSSQETSQVQDSPEQNEMPAQEPSQQPKIESITYERDPGKRPQIDEYPPNRRDQVRRFYISKGPFQPYMDEYPYAANANHRRRFQYHWFKKFPWLEFSPTSERAYCFPCFLFSTKPQGRCGSDTFTVKGFQNWKKVNNGKDCAFLTHMGQASTSAHSFAMLCYDNLKNSMGHPLQLALIAASREVLYYCRIEETLINHAIFWTNFFRIPKKLYLLSLFFQQVGDVHNFFQDAIFIINIISGYTEYKDELLAKQAEEISCEVDLGELDTRRANQIGAFQKPEDIKWSSHYKSIHSLEKMFGGTVSVLRTLARDRLLSYHSRGDAGGCLKKLLSFDFVFILHVMKEIMMITDLLCHTLQQNSLDALNAAHLVSTTKQLLQKLRDNGWEPLMEQVTSFCLEHEVELPNMNSMYVDLTKSRDKRDNTTMEDHYRVDIFTSAVDRQLEQLNARYSN</sequence>
<dbReference type="InterPro" id="IPR006580">
    <property type="entry name" value="Znf_TTF"/>
</dbReference>
<dbReference type="PANTHER" id="PTHR11697:SF230">
    <property type="entry name" value="ZINC FINGER, MYM DOMAIN CONTAINING 1"/>
    <property type="match status" value="1"/>
</dbReference>
<proteinExistence type="predicted"/>
<feature type="compositionally biased region" description="Polar residues" evidence="1">
    <location>
        <begin position="16"/>
        <end position="31"/>
    </location>
</feature>
<feature type="compositionally biased region" description="Basic and acidic residues" evidence="1">
    <location>
        <begin position="49"/>
        <end position="69"/>
    </location>
</feature>
<dbReference type="EMBL" id="JAMFTS010000001">
    <property type="protein sequence ID" value="KAJ4814422.1"/>
    <property type="molecule type" value="Genomic_DNA"/>
</dbReference>
<dbReference type="PANTHER" id="PTHR11697">
    <property type="entry name" value="GENERAL TRANSCRIPTION FACTOR 2-RELATED ZINC FINGER PROTEIN"/>
    <property type="match status" value="1"/>
</dbReference>
<evidence type="ECO:0000256" key="1">
    <source>
        <dbReference type="SAM" id="MobiDB-lite"/>
    </source>
</evidence>
<comment type="caution">
    <text evidence="3">The sequence shown here is derived from an EMBL/GenBank/DDBJ whole genome shotgun (WGS) entry which is preliminary data.</text>
</comment>
<evidence type="ECO:0000313" key="4">
    <source>
        <dbReference type="Proteomes" id="UP001140206"/>
    </source>
</evidence>
<dbReference type="SMART" id="SM00597">
    <property type="entry name" value="ZnF_TTF"/>
    <property type="match status" value="1"/>
</dbReference>
<protein>
    <submittedName>
        <fullName evidence="3">Zinc finger MYM-type-like protein</fullName>
    </submittedName>
</protein>
<feature type="domain" description="TTF-type" evidence="2">
    <location>
        <begin position="96"/>
        <end position="201"/>
    </location>
</feature>
<dbReference type="InterPro" id="IPR055298">
    <property type="entry name" value="AtLOH3-like"/>
</dbReference>
<organism evidence="3 4">
    <name type="scientific">Rhynchospora pubera</name>
    <dbReference type="NCBI Taxonomy" id="906938"/>
    <lineage>
        <taxon>Eukaryota</taxon>
        <taxon>Viridiplantae</taxon>
        <taxon>Streptophyta</taxon>
        <taxon>Embryophyta</taxon>
        <taxon>Tracheophyta</taxon>
        <taxon>Spermatophyta</taxon>
        <taxon>Magnoliopsida</taxon>
        <taxon>Liliopsida</taxon>
        <taxon>Poales</taxon>
        <taxon>Cyperaceae</taxon>
        <taxon>Cyperoideae</taxon>
        <taxon>Rhynchosporeae</taxon>
        <taxon>Rhynchospora</taxon>
    </lineage>
</organism>